<dbReference type="InParanoid" id="E4XL80"/>
<gene>
    <name evidence="10" type="ORF">GSOID_T00014452001</name>
</gene>
<comment type="similarity">
    <text evidence="2 9">Belongs to the sulfotransferase 2 family.</text>
</comment>
<keyword evidence="6 9" id="KW-0333">Golgi apparatus</keyword>
<keyword evidence="3 9" id="KW-0808">Transferase</keyword>
<dbReference type="GO" id="GO:0000139">
    <property type="term" value="C:Golgi membrane"/>
    <property type="evidence" value="ECO:0007669"/>
    <property type="project" value="UniProtKB-SubCell"/>
</dbReference>
<dbReference type="InterPro" id="IPR018011">
    <property type="entry name" value="Carb_sulfotrans_8-10"/>
</dbReference>
<keyword evidence="11" id="KW-1185">Reference proteome</keyword>
<dbReference type="InterPro" id="IPR005331">
    <property type="entry name" value="Sulfotransferase"/>
</dbReference>
<keyword evidence="9" id="KW-0119">Carbohydrate metabolism</keyword>
<evidence type="ECO:0000313" key="10">
    <source>
        <dbReference type="EMBL" id="CBY10841.1"/>
    </source>
</evidence>
<keyword evidence="9" id="KW-0735">Signal-anchor</keyword>
<feature type="transmembrane region" description="Helical" evidence="9">
    <location>
        <begin position="12"/>
        <end position="31"/>
    </location>
</feature>
<reference evidence="10" key="1">
    <citation type="journal article" date="2010" name="Science">
        <title>Plasticity of animal genome architecture unmasked by rapid evolution of a pelagic tunicate.</title>
        <authorList>
            <person name="Denoeud F."/>
            <person name="Henriet S."/>
            <person name="Mungpakdee S."/>
            <person name="Aury J.M."/>
            <person name="Da Silva C."/>
            <person name="Brinkmann H."/>
            <person name="Mikhaleva J."/>
            <person name="Olsen L.C."/>
            <person name="Jubin C."/>
            <person name="Canestro C."/>
            <person name="Bouquet J.M."/>
            <person name="Danks G."/>
            <person name="Poulain J."/>
            <person name="Campsteijn C."/>
            <person name="Adamski M."/>
            <person name="Cross I."/>
            <person name="Yadetie F."/>
            <person name="Muffato M."/>
            <person name="Louis A."/>
            <person name="Butcher S."/>
            <person name="Tsagkogeorga G."/>
            <person name="Konrad A."/>
            <person name="Singh S."/>
            <person name="Jensen M.F."/>
            <person name="Cong E.H."/>
            <person name="Eikeseth-Otteraa H."/>
            <person name="Noel B."/>
            <person name="Anthouard V."/>
            <person name="Porcel B.M."/>
            <person name="Kachouri-Lafond R."/>
            <person name="Nishino A."/>
            <person name="Ugolini M."/>
            <person name="Chourrout P."/>
            <person name="Nishida H."/>
            <person name="Aasland R."/>
            <person name="Huzurbazar S."/>
            <person name="Westhof E."/>
            <person name="Delsuc F."/>
            <person name="Lehrach H."/>
            <person name="Reinhardt R."/>
            <person name="Weissenbach J."/>
            <person name="Roy S.W."/>
            <person name="Artiguenave F."/>
            <person name="Postlethwait J.H."/>
            <person name="Manak J.R."/>
            <person name="Thompson E.M."/>
            <person name="Jaillon O."/>
            <person name="Du Pasquier L."/>
            <person name="Boudinot P."/>
            <person name="Liberles D.A."/>
            <person name="Volff J.N."/>
            <person name="Philippe H."/>
            <person name="Lenhard B."/>
            <person name="Roest Crollius H."/>
            <person name="Wincker P."/>
            <person name="Chourrout D."/>
        </authorList>
    </citation>
    <scope>NUCLEOTIDE SEQUENCE [LARGE SCALE GENOMIC DNA]</scope>
</reference>
<evidence type="ECO:0000256" key="4">
    <source>
        <dbReference type="ARBA" id="ARBA00022692"/>
    </source>
</evidence>
<keyword evidence="7 9" id="KW-0472">Membrane</keyword>
<accession>E4XL80</accession>
<dbReference type="EC" id="2.8.2.-" evidence="9"/>
<evidence type="ECO:0000256" key="7">
    <source>
        <dbReference type="ARBA" id="ARBA00023136"/>
    </source>
</evidence>
<keyword evidence="5 9" id="KW-1133">Transmembrane helix</keyword>
<sequence>MKKIFKYFRALYEILKCIFACFLMFCFATGLDRYFSTKIYYRVFPTAPVVVVPDYGKASYESVKSFCLSNRVQAYLDKNSRAIKGISSDNISFSTCLIPKSGSTTLMATMLASSGFINLDDIRNISCGILSKGDKRYNPDCNQKSCLQPLEDDFKIDFSFLLIRHPLKRLYSAWSDKIARKNTKPKFRRIQRFISPKTGIVSFQLFLEWLLIGQNHMSDIHWKPVSKMCPVCEISWDAIYDTKEIQFALAGILAEINPSGSVSYQKLQPMLEMLNNHTTSSTASFDEEMKNLRTNHKTTLEKIIKLYKTEIELFGYNT</sequence>
<dbReference type="OrthoDB" id="2019940at2759"/>
<protein>
    <recommendedName>
        <fullName evidence="9">Carbohydrate sulfotransferase</fullName>
        <ecNumber evidence="9">2.8.2.-</ecNumber>
    </recommendedName>
</protein>
<evidence type="ECO:0000256" key="2">
    <source>
        <dbReference type="ARBA" id="ARBA00006339"/>
    </source>
</evidence>
<evidence type="ECO:0000256" key="1">
    <source>
        <dbReference type="ARBA" id="ARBA00004323"/>
    </source>
</evidence>
<keyword evidence="8 9" id="KW-0325">Glycoprotein</keyword>
<dbReference type="PANTHER" id="PTHR12137:SF54">
    <property type="entry name" value="CARBOHYDRATE SULFOTRANSFERASE"/>
    <property type="match status" value="1"/>
</dbReference>
<dbReference type="Pfam" id="PF03567">
    <property type="entry name" value="Sulfotransfer_2"/>
    <property type="match status" value="1"/>
</dbReference>
<name>E4XL80_OIKDI</name>
<dbReference type="Proteomes" id="UP000001307">
    <property type="component" value="Unassembled WGS sequence"/>
</dbReference>
<dbReference type="AlphaFoldDB" id="E4XL80"/>
<dbReference type="GO" id="GO:0016051">
    <property type="term" value="P:carbohydrate biosynthetic process"/>
    <property type="evidence" value="ECO:0007669"/>
    <property type="project" value="InterPro"/>
</dbReference>
<evidence type="ECO:0000256" key="8">
    <source>
        <dbReference type="ARBA" id="ARBA00023180"/>
    </source>
</evidence>
<organism evidence="10">
    <name type="scientific">Oikopleura dioica</name>
    <name type="common">Tunicate</name>
    <dbReference type="NCBI Taxonomy" id="34765"/>
    <lineage>
        <taxon>Eukaryota</taxon>
        <taxon>Metazoa</taxon>
        <taxon>Chordata</taxon>
        <taxon>Tunicata</taxon>
        <taxon>Appendicularia</taxon>
        <taxon>Copelata</taxon>
        <taxon>Oikopleuridae</taxon>
        <taxon>Oikopleura</taxon>
    </lineage>
</organism>
<proteinExistence type="inferred from homology"/>
<evidence type="ECO:0000313" key="11">
    <source>
        <dbReference type="Proteomes" id="UP000001307"/>
    </source>
</evidence>
<evidence type="ECO:0000256" key="9">
    <source>
        <dbReference type="RuleBase" id="RU364020"/>
    </source>
</evidence>
<dbReference type="GO" id="GO:0008146">
    <property type="term" value="F:sulfotransferase activity"/>
    <property type="evidence" value="ECO:0007669"/>
    <property type="project" value="InterPro"/>
</dbReference>
<comment type="subcellular location">
    <subcellularLocation>
        <location evidence="1 9">Golgi apparatus membrane</location>
        <topology evidence="1 9">Single-pass type II membrane protein</topology>
    </subcellularLocation>
</comment>
<evidence type="ECO:0000256" key="3">
    <source>
        <dbReference type="ARBA" id="ARBA00022679"/>
    </source>
</evidence>
<dbReference type="EMBL" id="FN653068">
    <property type="protein sequence ID" value="CBY10841.1"/>
    <property type="molecule type" value="Genomic_DNA"/>
</dbReference>
<evidence type="ECO:0000256" key="5">
    <source>
        <dbReference type="ARBA" id="ARBA00022989"/>
    </source>
</evidence>
<evidence type="ECO:0000256" key="6">
    <source>
        <dbReference type="ARBA" id="ARBA00023034"/>
    </source>
</evidence>
<dbReference type="PANTHER" id="PTHR12137">
    <property type="entry name" value="CARBOHYDRATE SULFOTRANSFERASE"/>
    <property type="match status" value="1"/>
</dbReference>
<keyword evidence="4 9" id="KW-0812">Transmembrane</keyword>